<keyword evidence="1" id="KW-0812">Transmembrane</keyword>
<evidence type="ECO:0000256" key="1">
    <source>
        <dbReference type="SAM" id="Phobius"/>
    </source>
</evidence>
<feature type="transmembrane region" description="Helical" evidence="1">
    <location>
        <begin position="13"/>
        <end position="33"/>
    </location>
</feature>
<gene>
    <name evidence="2" type="ORF">SDC9_73356</name>
</gene>
<comment type="caution">
    <text evidence="2">The sequence shown here is derived from an EMBL/GenBank/DDBJ whole genome shotgun (WGS) entry which is preliminary data.</text>
</comment>
<protein>
    <submittedName>
        <fullName evidence="2">Uncharacterized protein</fullName>
    </submittedName>
</protein>
<dbReference type="EMBL" id="VSSQ01004843">
    <property type="protein sequence ID" value="MPM26851.1"/>
    <property type="molecule type" value="Genomic_DNA"/>
</dbReference>
<keyword evidence="1" id="KW-1133">Transmembrane helix</keyword>
<keyword evidence="1" id="KW-0472">Membrane</keyword>
<feature type="transmembrane region" description="Helical" evidence="1">
    <location>
        <begin position="266"/>
        <end position="286"/>
    </location>
</feature>
<proteinExistence type="predicted"/>
<feature type="transmembrane region" description="Helical" evidence="1">
    <location>
        <begin position="318"/>
        <end position="335"/>
    </location>
</feature>
<feature type="transmembrane region" description="Helical" evidence="1">
    <location>
        <begin position="341"/>
        <end position="364"/>
    </location>
</feature>
<evidence type="ECO:0000313" key="2">
    <source>
        <dbReference type="EMBL" id="MPM26851.1"/>
    </source>
</evidence>
<name>A0A644YG30_9ZZZZ</name>
<reference evidence="2" key="1">
    <citation type="submission" date="2019-08" db="EMBL/GenBank/DDBJ databases">
        <authorList>
            <person name="Kucharzyk K."/>
            <person name="Murdoch R.W."/>
            <person name="Higgins S."/>
            <person name="Loffler F."/>
        </authorList>
    </citation>
    <scope>NUCLEOTIDE SEQUENCE</scope>
</reference>
<organism evidence="2">
    <name type="scientific">bioreactor metagenome</name>
    <dbReference type="NCBI Taxonomy" id="1076179"/>
    <lineage>
        <taxon>unclassified sequences</taxon>
        <taxon>metagenomes</taxon>
        <taxon>ecological metagenomes</taxon>
    </lineage>
</organism>
<sequence length="377" mass="43169">MRVFWTYTLKTKWILYLYRTFQITLMLVLLAVLNNNLLAIRHQSELIGEIGDADTTFRLLFTPSGSQANLDETSARELYEDIVALDEMDLLICGYASDDNVFVINQSYLEMLVPNISADVKCEQPCAYIGENIVSSALIDQGLLYARNRYPYGNTLPAQKVKLLADWLEVDLADHRFLVIDRFIPGIGNDYLYYFTGMSDLYIRIDPLVDPQDQNYYYDLAYEKADQISRLLADNDINVTVAASSLSGQLRGNQLYMRQLWEQNRFESCGLVFLLLVILSSTYLYQLTKSRYAYNVFLLTGFSLFQLWFWLLAEQLSSLLIGIMAGYQLLRLLRIPLSAELILYTVLAGTVTMTVLTVLGLHFGELKKIGLTIKERN</sequence>
<dbReference type="AlphaFoldDB" id="A0A644YG30"/>
<accession>A0A644YG30</accession>